<feature type="compositionally biased region" description="Polar residues" evidence="1">
    <location>
        <begin position="11"/>
        <end position="22"/>
    </location>
</feature>
<keyword evidence="3" id="KW-1185">Reference proteome</keyword>
<name>A0A4Q9VEW5_9HYPH</name>
<sequence>MASAVDPIDRASSTIEETTNEAAGTIWDRSPAIVDVAADTILCRRSAHWHMANPHMTASRGGHNENPGHLAAPGFLISFYTVSKT</sequence>
<dbReference type="Proteomes" id="UP000292781">
    <property type="component" value="Unassembled WGS sequence"/>
</dbReference>
<comment type="caution">
    <text evidence="2">The sequence shown here is derived from an EMBL/GenBank/DDBJ whole genome shotgun (WGS) entry which is preliminary data.</text>
</comment>
<accession>A0A4Q9VEW5</accession>
<dbReference type="AlphaFoldDB" id="A0A4Q9VEW5"/>
<feature type="region of interest" description="Disordered" evidence="1">
    <location>
        <begin position="1"/>
        <end position="22"/>
    </location>
</feature>
<gene>
    <name evidence="2" type="ORF">EYW49_20630</name>
</gene>
<reference evidence="2 3" key="1">
    <citation type="submission" date="2019-02" db="EMBL/GenBank/DDBJ databases">
        <title>Siculibacillus lacustris gen. nov., sp. nov., a new rosette-forming bacterium isolated from a freshwater crater lake (Lake St. Ana, Romania).</title>
        <authorList>
            <person name="Felfoldi T."/>
            <person name="Marton Z."/>
            <person name="Szabo A."/>
            <person name="Mentes A."/>
            <person name="Boka K."/>
            <person name="Marialigeti K."/>
            <person name="Mathe I."/>
            <person name="Koncz M."/>
            <person name="Schumann P."/>
            <person name="Toth E."/>
        </authorList>
    </citation>
    <scope>NUCLEOTIDE SEQUENCE [LARGE SCALE GENOMIC DNA]</scope>
    <source>
        <strain evidence="2 3">SA-279</strain>
    </source>
</reference>
<evidence type="ECO:0000313" key="3">
    <source>
        <dbReference type="Proteomes" id="UP000292781"/>
    </source>
</evidence>
<protein>
    <submittedName>
        <fullName evidence="2">Uncharacterized protein</fullName>
    </submittedName>
</protein>
<dbReference type="EMBL" id="SJFN01000045">
    <property type="protein sequence ID" value="TBW33368.1"/>
    <property type="molecule type" value="Genomic_DNA"/>
</dbReference>
<dbReference type="RefSeq" id="WP_131311524.1">
    <property type="nucleotide sequence ID" value="NZ_SJFN01000045.1"/>
</dbReference>
<organism evidence="2 3">
    <name type="scientific">Siculibacillus lacustris</name>
    <dbReference type="NCBI Taxonomy" id="1549641"/>
    <lineage>
        <taxon>Bacteria</taxon>
        <taxon>Pseudomonadati</taxon>
        <taxon>Pseudomonadota</taxon>
        <taxon>Alphaproteobacteria</taxon>
        <taxon>Hyphomicrobiales</taxon>
        <taxon>Ancalomicrobiaceae</taxon>
        <taxon>Siculibacillus</taxon>
    </lineage>
</organism>
<evidence type="ECO:0000313" key="2">
    <source>
        <dbReference type="EMBL" id="TBW33368.1"/>
    </source>
</evidence>
<evidence type="ECO:0000256" key="1">
    <source>
        <dbReference type="SAM" id="MobiDB-lite"/>
    </source>
</evidence>
<proteinExistence type="predicted"/>